<proteinExistence type="predicted"/>
<keyword evidence="1" id="KW-1133">Transmembrane helix</keyword>
<protein>
    <submittedName>
        <fullName evidence="3">Uncharacterized protein</fullName>
    </submittedName>
</protein>
<evidence type="ECO:0000256" key="1">
    <source>
        <dbReference type="SAM" id="Phobius"/>
    </source>
</evidence>
<organism evidence="3">
    <name type="scientific">Rhizophora mucronata</name>
    <name type="common">Asiatic mangrove</name>
    <dbReference type="NCBI Taxonomy" id="61149"/>
    <lineage>
        <taxon>Eukaryota</taxon>
        <taxon>Viridiplantae</taxon>
        <taxon>Streptophyta</taxon>
        <taxon>Embryophyta</taxon>
        <taxon>Tracheophyta</taxon>
        <taxon>Spermatophyta</taxon>
        <taxon>Magnoliopsida</taxon>
        <taxon>eudicotyledons</taxon>
        <taxon>Gunneridae</taxon>
        <taxon>Pentapetalae</taxon>
        <taxon>rosids</taxon>
        <taxon>fabids</taxon>
        <taxon>Malpighiales</taxon>
        <taxon>Rhizophoraceae</taxon>
        <taxon>Rhizophora</taxon>
    </lineage>
</organism>
<reference evidence="3" key="1">
    <citation type="submission" date="2018-02" db="EMBL/GenBank/DDBJ databases">
        <title>Rhizophora mucronata_Transcriptome.</title>
        <authorList>
            <person name="Meera S.P."/>
            <person name="Sreeshan A."/>
            <person name="Augustine A."/>
        </authorList>
    </citation>
    <scope>NUCLEOTIDE SEQUENCE</scope>
    <source>
        <tissue evidence="3">Leaf</tissue>
    </source>
</reference>
<feature type="transmembrane region" description="Helical" evidence="1">
    <location>
        <begin position="36"/>
        <end position="69"/>
    </location>
</feature>
<dbReference type="EMBL" id="GGEC01067471">
    <property type="protein sequence ID" value="MBX47955.1"/>
    <property type="molecule type" value="Transcribed_RNA"/>
</dbReference>
<evidence type="ECO:0000313" key="3">
    <source>
        <dbReference type="EMBL" id="MBX47955.1"/>
    </source>
</evidence>
<dbReference type="AlphaFoldDB" id="A0A2P2NZP1"/>
<keyword evidence="2" id="KW-0732">Signal</keyword>
<evidence type="ECO:0000256" key="2">
    <source>
        <dbReference type="SAM" id="SignalP"/>
    </source>
</evidence>
<keyword evidence="1" id="KW-0472">Membrane</keyword>
<feature type="signal peptide" evidence="2">
    <location>
        <begin position="1"/>
        <end position="19"/>
    </location>
</feature>
<sequence length="76" mass="8210">MCFLLFVCVILLVVGLVLQGGKHAIRFVLIPGKLNLFVLLALSLQLCFPSCCLAAVISGLFLLLVFCLLQSLVNFG</sequence>
<name>A0A2P2NZP1_RHIMU</name>
<accession>A0A2P2NZP1</accession>
<keyword evidence="1" id="KW-0812">Transmembrane</keyword>
<feature type="chain" id="PRO_5015161809" evidence="2">
    <location>
        <begin position="20"/>
        <end position="76"/>
    </location>
</feature>